<accession>A0ABS8KQW8</accession>
<organism evidence="2 3">
    <name type="scientific">Reyranella aquatilis</name>
    <dbReference type="NCBI Taxonomy" id="2035356"/>
    <lineage>
        <taxon>Bacteria</taxon>
        <taxon>Pseudomonadati</taxon>
        <taxon>Pseudomonadota</taxon>
        <taxon>Alphaproteobacteria</taxon>
        <taxon>Hyphomicrobiales</taxon>
        <taxon>Reyranellaceae</taxon>
        <taxon>Reyranella</taxon>
    </lineage>
</organism>
<comment type="caution">
    <text evidence="2">The sequence shown here is derived from an EMBL/GenBank/DDBJ whole genome shotgun (WGS) entry which is preliminary data.</text>
</comment>
<dbReference type="RefSeq" id="WP_230549659.1">
    <property type="nucleotide sequence ID" value="NZ_JAJISD010000001.1"/>
</dbReference>
<feature type="signal peptide" evidence="1">
    <location>
        <begin position="1"/>
        <end position="19"/>
    </location>
</feature>
<dbReference type="Proteomes" id="UP001198862">
    <property type="component" value="Unassembled WGS sequence"/>
</dbReference>
<evidence type="ECO:0000256" key="1">
    <source>
        <dbReference type="SAM" id="SignalP"/>
    </source>
</evidence>
<dbReference type="PROSITE" id="PS51257">
    <property type="entry name" value="PROKAR_LIPOPROTEIN"/>
    <property type="match status" value="1"/>
</dbReference>
<dbReference type="EMBL" id="JAJISD010000001">
    <property type="protein sequence ID" value="MCC8428467.1"/>
    <property type="molecule type" value="Genomic_DNA"/>
</dbReference>
<keyword evidence="3" id="KW-1185">Reference proteome</keyword>
<feature type="chain" id="PRO_5046392929" description="Lipoprotein" evidence="1">
    <location>
        <begin position="20"/>
        <end position="106"/>
    </location>
</feature>
<sequence length="106" mass="11417">MSERSIGRWATLLAAPLLAATLGACSTPTAPQAYTGPGWYLEKSYIILASSPKVFGGPFTYEKCEEERIKLGPIVSPEMLCVNHPGRPKPYGFYPIDPPPPPVAGQ</sequence>
<protein>
    <recommendedName>
        <fullName evidence="4">Lipoprotein</fullName>
    </recommendedName>
</protein>
<evidence type="ECO:0000313" key="3">
    <source>
        <dbReference type="Proteomes" id="UP001198862"/>
    </source>
</evidence>
<evidence type="ECO:0008006" key="4">
    <source>
        <dbReference type="Google" id="ProtNLM"/>
    </source>
</evidence>
<keyword evidence="1" id="KW-0732">Signal</keyword>
<reference evidence="2 3" key="1">
    <citation type="submission" date="2021-11" db="EMBL/GenBank/DDBJ databases">
        <authorList>
            <person name="Lee D.-H."/>
            <person name="Kim S.-B."/>
        </authorList>
    </citation>
    <scope>NUCLEOTIDE SEQUENCE [LARGE SCALE GENOMIC DNA]</scope>
    <source>
        <strain evidence="2 3">KCTC 52223</strain>
    </source>
</reference>
<gene>
    <name evidence="2" type="ORF">LJ725_05790</name>
</gene>
<evidence type="ECO:0000313" key="2">
    <source>
        <dbReference type="EMBL" id="MCC8428467.1"/>
    </source>
</evidence>
<name>A0ABS8KQW8_9HYPH</name>
<proteinExistence type="predicted"/>